<keyword evidence="2" id="KW-1185">Reference proteome</keyword>
<accession>A0A1Q2HRA0</accession>
<protein>
    <submittedName>
        <fullName evidence="1">Uncharacterized protein</fullName>
    </submittedName>
</protein>
<reference evidence="2" key="1">
    <citation type="submission" date="2017-02" db="EMBL/GenBank/DDBJ databases">
        <title>Comparative genomics and description of representatives of a novel lineage of planctomycetes thriving in anoxic sediments.</title>
        <authorList>
            <person name="Spring S."/>
            <person name="Bunk B."/>
            <person name="Sproer C."/>
            <person name="Klenk H.-P."/>
        </authorList>
    </citation>
    <scope>NUCLEOTIDE SEQUENCE [LARGE SCALE GENOMIC DNA]</scope>
    <source>
        <strain evidence="2">L21-RPul-D3</strain>
    </source>
</reference>
<dbReference type="RefSeq" id="WP_077540328.1">
    <property type="nucleotide sequence ID" value="NZ_CP019633.1"/>
</dbReference>
<gene>
    <name evidence="1" type="ORF">L21SP3_01565</name>
</gene>
<dbReference type="STRING" id="1940790.L21SP3_01565"/>
<dbReference type="EMBL" id="CP019633">
    <property type="protein sequence ID" value="AQQ09753.1"/>
    <property type="molecule type" value="Genomic_DNA"/>
</dbReference>
<dbReference type="AlphaFoldDB" id="A0A1Q2HRA0"/>
<evidence type="ECO:0000313" key="1">
    <source>
        <dbReference type="EMBL" id="AQQ09753.1"/>
    </source>
</evidence>
<evidence type="ECO:0000313" key="2">
    <source>
        <dbReference type="Proteomes" id="UP000188273"/>
    </source>
</evidence>
<name>A0A1Q2HRA0_9BACT</name>
<dbReference type="Proteomes" id="UP000188273">
    <property type="component" value="Chromosome"/>
</dbReference>
<dbReference type="KEGG" id="pbu:L21SP3_01565"/>
<sequence length="59" mass="6771">MFRKKAEVPIKDNEALKVEAAKKPVLITTSDSFIKEGQKFSKKISESFRKKQVSNDKEN</sequence>
<organism evidence="1 2">
    <name type="scientific">Sedimentisphaera cyanobacteriorum</name>
    <dbReference type="NCBI Taxonomy" id="1940790"/>
    <lineage>
        <taxon>Bacteria</taxon>
        <taxon>Pseudomonadati</taxon>
        <taxon>Planctomycetota</taxon>
        <taxon>Phycisphaerae</taxon>
        <taxon>Sedimentisphaerales</taxon>
        <taxon>Sedimentisphaeraceae</taxon>
        <taxon>Sedimentisphaera</taxon>
    </lineage>
</organism>
<proteinExistence type="predicted"/>